<sequence>MGISRVFVANRGEIAVRVIRACKALSIETVLGVSSADRETMGARLADKVVCIGPARSTDSYLNRQAILATALATECDAIHPGYGFLSEDAEFARLCHENGLIFIGPTPENIRRMGNKLEARSLAKEFNVPLAEGSARLYSADEALETAEQVGYPILLKAAAGGGGRGIRVVDAPEKLKAAFEGASAEAAAAFGDGAMFMERYIGNARHVEVQILADNHGNVIHLGERDCSLQRRYQKMVEESPAPGLSDKLRQQIHESAVTLAKNIGYVSAGTVEFIVDMDRSQFYFLEMNTRVQVEHPITEAVTGVDIVAQQLRIAAGEKLDINQGEVKVEGHSIECRINAEAPLRGFQPSPGRISRWRPPSGSGIRLDSHGFEGYFMPPYYDSLLGKLIVHGKDRQDALAMMEQALAGFEIEGVETTIPFLQYVIVNDDFVTGNFNTRWLEKVATTFLESQAVDS</sequence>
<evidence type="ECO:0000256" key="1">
    <source>
        <dbReference type="ARBA" id="ARBA00003761"/>
    </source>
</evidence>
<dbReference type="InterPro" id="IPR051602">
    <property type="entry name" value="ACC_Biotin_Carboxylase"/>
</dbReference>
<dbReference type="InterPro" id="IPR005479">
    <property type="entry name" value="CPAse_ATP-bd"/>
</dbReference>
<dbReference type="SUPFAM" id="SSF51246">
    <property type="entry name" value="Rudiment single hybrid motif"/>
    <property type="match status" value="1"/>
</dbReference>
<reference evidence="10 11" key="1">
    <citation type="submission" date="2023-06" db="EMBL/GenBank/DDBJ databases">
        <title>Marinobacter azerbaijanicus a moderately halophilic, isolated from Urmia Lake in Azerbaijan region of Iran.</title>
        <authorList>
            <person name="Sanchez-Porro C."/>
            <person name="Aghdam E.M."/>
            <person name="Saheb S.M."/>
            <person name="Tarhriz V."/>
            <person name="Kazemi E."/>
            <person name="Ammozegar M.A."/>
            <person name="Ventosa A."/>
            <person name="Hejazi M.S."/>
        </authorList>
    </citation>
    <scope>NUCLEOTIDE SEQUENCE [LARGE SCALE GENOMIC DNA]</scope>
    <source>
        <strain evidence="10 11">TBZ242</strain>
    </source>
</reference>
<dbReference type="InterPro" id="IPR005482">
    <property type="entry name" value="Biotin_COase_C"/>
</dbReference>
<protein>
    <recommendedName>
        <fullName evidence="2">biotin carboxylase</fullName>
        <ecNumber evidence="2">6.3.4.14</ecNumber>
    </recommendedName>
</protein>
<dbReference type="GO" id="GO:0003989">
    <property type="term" value="F:acetyl-CoA carboxylase activity"/>
    <property type="evidence" value="ECO:0007669"/>
    <property type="project" value="UniProtKB-EC"/>
</dbReference>
<evidence type="ECO:0000313" key="10">
    <source>
        <dbReference type="EMBL" id="MDL0433214.1"/>
    </source>
</evidence>
<dbReference type="SMART" id="SM00878">
    <property type="entry name" value="Biotin_carb_C"/>
    <property type="match status" value="1"/>
</dbReference>
<keyword evidence="4 7" id="KW-0547">Nucleotide-binding</keyword>
<dbReference type="SUPFAM" id="SSF52440">
    <property type="entry name" value="PreATP-grasp domain"/>
    <property type="match status" value="1"/>
</dbReference>
<evidence type="ECO:0000256" key="2">
    <source>
        <dbReference type="ARBA" id="ARBA00013263"/>
    </source>
</evidence>
<dbReference type="PROSITE" id="PS50975">
    <property type="entry name" value="ATP_GRASP"/>
    <property type="match status" value="1"/>
</dbReference>
<dbReference type="InterPro" id="IPR016185">
    <property type="entry name" value="PreATP-grasp_dom_sf"/>
</dbReference>
<organism evidence="10 11">
    <name type="scientific">Marinobacter azerbaijanicus</name>
    <dbReference type="NCBI Taxonomy" id="3050455"/>
    <lineage>
        <taxon>Bacteria</taxon>
        <taxon>Pseudomonadati</taxon>
        <taxon>Pseudomonadota</taxon>
        <taxon>Gammaproteobacteria</taxon>
        <taxon>Pseudomonadales</taxon>
        <taxon>Marinobacteraceae</taxon>
        <taxon>Marinobacter</taxon>
    </lineage>
</organism>
<dbReference type="PROSITE" id="PS50979">
    <property type="entry name" value="BC"/>
    <property type="match status" value="1"/>
</dbReference>
<dbReference type="InterPro" id="IPR011054">
    <property type="entry name" value="Rudment_hybrid_motif"/>
</dbReference>
<proteinExistence type="predicted"/>
<dbReference type="PROSITE" id="PS00867">
    <property type="entry name" value="CPSASE_2"/>
    <property type="match status" value="1"/>
</dbReference>
<evidence type="ECO:0000256" key="4">
    <source>
        <dbReference type="ARBA" id="ARBA00022741"/>
    </source>
</evidence>
<dbReference type="PANTHER" id="PTHR48095">
    <property type="entry name" value="PYRUVATE CARBOXYLASE SUBUNIT A"/>
    <property type="match status" value="1"/>
</dbReference>
<evidence type="ECO:0000256" key="5">
    <source>
        <dbReference type="ARBA" id="ARBA00022840"/>
    </source>
</evidence>
<evidence type="ECO:0000313" key="11">
    <source>
        <dbReference type="Proteomes" id="UP001227964"/>
    </source>
</evidence>
<keyword evidence="5 7" id="KW-0067">ATP-binding</keyword>
<dbReference type="RefSeq" id="WP_285392821.1">
    <property type="nucleotide sequence ID" value="NZ_JASSVS010000012.1"/>
</dbReference>
<accession>A0ABT7IJA8</accession>
<evidence type="ECO:0000256" key="6">
    <source>
        <dbReference type="ARBA" id="ARBA00048600"/>
    </source>
</evidence>
<dbReference type="Pfam" id="PF02786">
    <property type="entry name" value="CPSase_L_D2"/>
    <property type="match status" value="1"/>
</dbReference>
<dbReference type="InterPro" id="IPR011764">
    <property type="entry name" value="Biotin_carboxylation_dom"/>
</dbReference>
<comment type="function">
    <text evidence="1">This protein is a component of the acetyl coenzyme A carboxylase complex; first, biotin carboxylase catalyzes the carboxylation of the carrier protein and then the transcarboxylase transfers the carboxyl group to form malonyl-CoA.</text>
</comment>
<dbReference type="InterPro" id="IPR005481">
    <property type="entry name" value="BC-like_N"/>
</dbReference>
<gene>
    <name evidence="10" type="ORF">QPM17_18905</name>
</gene>
<dbReference type="PANTHER" id="PTHR48095:SF2">
    <property type="entry name" value="BIOTIN CARBOXYLASE, CHLOROPLASTIC"/>
    <property type="match status" value="1"/>
</dbReference>
<dbReference type="Pfam" id="PF02785">
    <property type="entry name" value="Biotin_carb_C"/>
    <property type="match status" value="1"/>
</dbReference>
<dbReference type="EC" id="6.3.4.14" evidence="2"/>
<evidence type="ECO:0000259" key="8">
    <source>
        <dbReference type="PROSITE" id="PS50975"/>
    </source>
</evidence>
<feature type="domain" description="Biotin carboxylation" evidence="9">
    <location>
        <begin position="2"/>
        <end position="447"/>
    </location>
</feature>
<dbReference type="PROSITE" id="PS00866">
    <property type="entry name" value="CPSASE_1"/>
    <property type="match status" value="1"/>
</dbReference>
<dbReference type="NCBIfam" id="NF006367">
    <property type="entry name" value="PRK08591.1"/>
    <property type="match status" value="1"/>
</dbReference>
<comment type="catalytic activity">
    <reaction evidence="6">
        <text>N(6)-biotinyl-L-lysyl-[protein] + hydrogencarbonate + ATP = N(6)-carboxybiotinyl-L-lysyl-[protein] + ADP + phosphate + H(+)</text>
        <dbReference type="Rhea" id="RHEA:13501"/>
        <dbReference type="Rhea" id="RHEA-COMP:10505"/>
        <dbReference type="Rhea" id="RHEA-COMP:10506"/>
        <dbReference type="ChEBI" id="CHEBI:15378"/>
        <dbReference type="ChEBI" id="CHEBI:17544"/>
        <dbReference type="ChEBI" id="CHEBI:30616"/>
        <dbReference type="ChEBI" id="CHEBI:43474"/>
        <dbReference type="ChEBI" id="CHEBI:83144"/>
        <dbReference type="ChEBI" id="CHEBI:83145"/>
        <dbReference type="ChEBI" id="CHEBI:456216"/>
        <dbReference type="EC" id="6.3.4.14"/>
    </reaction>
</comment>
<evidence type="ECO:0000256" key="3">
    <source>
        <dbReference type="ARBA" id="ARBA00022598"/>
    </source>
</evidence>
<dbReference type="InterPro" id="IPR011761">
    <property type="entry name" value="ATP-grasp"/>
</dbReference>
<name>A0ABT7IJA8_9GAMM</name>
<evidence type="ECO:0000256" key="7">
    <source>
        <dbReference type="PROSITE-ProRule" id="PRU00409"/>
    </source>
</evidence>
<dbReference type="Pfam" id="PF00289">
    <property type="entry name" value="Biotin_carb_N"/>
    <property type="match status" value="1"/>
</dbReference>
<dbReference type="Gene3D" id="3.30.470.20">
    <property type="entry name" value="ATP-grasp fold, B domain"/>
    <property type="match status" value="1"/>
</dbReference>
<keyword evidence="11" id="KW-1185">Reference proteome</keyword>
<dbReference type="Proteomes" id="UP001227964">
    <property type="component" value="Unassembled WGS sequence"/>
</dbReference>
<feature type="domain" description="ATP-grasp" evidence="8">
    <location>
        <begin position="121"/>
        <end position="318"/>
    </location>
</feature>
<evidence type="ECO:0000259" key="9">
    <source>
        <dbReference type="PROSITE" id="PS50979"/>
    </source>
</evidence>
<dbReference type="EMBL" id="JASSVS010000012">
    <property type="protein sequence ID" value="MDL0433214.1"/>
    <property type="molecule type" value="Genomic_DNA"/>
</dbReference>
<dbReference type="SUPFAM" id="SSF56059">
    <property type="entry name" value="Glutathione synthetase ATP-binding domain-like"/>
    <property type="match status" value="1"/>
</dbReference>
<keyword evidence="3 10" id="KW-0436">Ligase</keyword>
<comment type="caution">
    <text evidence="10">The sequence shown here is derived from an EMBL/GenBank/DDBJ whole genome shotgun (WGS) entry which is preliminary data.</text>
</comment>